<organism evidence="2">
    <name type="scientific">Lepeophtheirus salmonis</name>
    <name type="common">Salmon louse</name>
    <name type="synonym">Caligus salmonis</name>
    <dbReference type="NCBI Taxonomy" id="72036"/>
    <lineage>
        <taxon>Eukaryota</taxon>
        <taxon>Metazoa</taxon>
        <taxon>Ecdysozoa</taxon>
        <taxon>Arthropoda</taxon>
        <taxon>Crustacea</taxon>
        <taxon>Multicrustacea</taxon>
        <taxon>Hexanauplia</taxon>
        <taxon>Copepoda</taxon>
        <taxon>Siphonostomatoida</taxon>
        <taxon>Caligidae</taxon>
        <taxon>Lepeophtheirus</taxon>
    </lineage>
</organism>
<reference evidence="2" key="1">
    <citation type="submission" date="2014-05" db="EMBL/GenBank/DDBJ databases">
        <authorList>
            <person name="Chronopoulou M."/>
        </authorList>
    </citation>
    <scope>NUCLEOTIDE SEQUENCE</scope>
    <source>
        <tissue evidence="2">Whole organism</tissue>
    </source>
</reference>
<keyword evidence="1" id="KW-0472">Membrane</keyword>
<dbReference type="AlphaFoldDB" id="A0A0K2VF84"/>
<keyword evidence="1" id="KW-0812">Transmembrane</keyword>
<feature type="transmembrane region" description="Helical" evidence="1">
    <location>
        <begin position="17"/>
        <end position="37"/>
    </location>
</feature>
<dbReference type="EMBL" id="HACA01031205">
    <property type="protein sequence ID" value="CDW48566.1"/>
    <property type="molecule type" value="Transcribed_RNA"/>
</dbReference>
<accession>A0A0K2VF84</accession>
<sequence>MNTSVTPGLFVFLIQNYLLPLLFLIIIIKVIIGQLYLSSQKNYPSIIFPGHQSSVLLTPQTLIIKYHLNN</sequence>
<evidence type="ECO:0000256" key="1">
    <source>
        <dbReference type="SAM" id="Phobius"/>
    </source>
</evidence>
<keyword evidence="1" id="KW-1133">Transmembrane helix</keyword>
<name>A0A0K2VF84_LEPSM</name>
<protein>
    <submittedName>
        <fullName evidence="2">Uncharacterized protein</fullName>
    </submittedName>
</protein>
<evidence type="ECO:0000313" key="2">
    <source>
        <dbReference type="EMBL" id="CDW48566.1"/>
    </source>
</evidence>
<proteinExistence type="predicted"/>